<evidence type="ECO:0000313" key="1">
    <source>
        <dbReference type="EMBL" id="JAD44100.1"/>
    </source>
</evidence>
<proteinExistence type="predicted"/>
<protein>
    <submittedName>
        <fullName evidence="1">Uncharacterized protein</fullName>
    </submittedName>
</protein>
<organism evidence="1">
    <name type="scientific">Arundo donax</name>
    <name type="common">Giant reed</name>
    <name type="synonym">Donax arundinaceus</name>
    <dbReference type="NCBI Taxonomy" id="35708"/>
    <lineage>
        <taxon>Eukaryota</taxon>
        <taxon>Viridiplantae</taxon>
        <taxon>Streptophyta</taxon>
        <taxon>Embryophyta</taxon>
        <taxon>Tracheophyta</taxon>
        <taxon>Spermatophyta</taxon>
        <taxon>Magnoliopsida</taxon>
        <taxon>Liliopsida</taxon>
        <taxon>Poales</taxon>
        <taxon>Poaceae</taxon>
        <taxon>PACMAD clade</taxon>
        <taxon>Arundinoideae</taxon>
        <taxon>Arundineae</taxon>
        <taxon>Arundo</taxon>
    </lineage>
</organism>
<dbReference type="EMBL" id="GBRH01253795">
    <property type="protein sequence ID" value="JAD44100.1"/>
    <property type="molecule type" value="Transcribed_RNA"/>
</dbReference>
<sequence length="37" mass="3969">MEDATCDQTCAPQPPSPLSFASLPSNINSCSEWLQSL</sequence>
<dbReference type="AlphaFoldDB" id="A0A0A9A555"/>
<reference evidence="1" key="2">
    <citation type="journal article" date="2015" name="Data Brief">
        <title>Shoot transcriptome of the giant reed, Arundo donax.</title>
        <authorList>
            <person name="Barrero R.A."/>
            <person name="Guerrero F.D."/>
            <person name="Moolhuijzen P."/>
            <person name="Goolsby J.A."/>
            <person name="Tidwell J."/>
            <person name="Bellgard S.E."/>
            <person name="Bellgard M.I."/>
        </authorList>
    </citation>
    <scope>NUCLEOTIDE SEQUENCE</scope>
    <source>
        <tissue evidence="1">Shoot tissue taken approximately 20 cm above the soil surface</tissue>
    </source>
</reference>
<reference evidence="1" key="1">
    <citation type="submission" date="2014-09" db="EMBL/GenBank/DDBJ databases">
        <authorList>
            <person name="Magalhaes I.L.F."/>
            <person name="Oliveira U."/>
            <person name="Santos F.R."/>
            <person name="Vidigal T.H.D.A."/>
            <person name="Brescovit A.D."/>
            <person name="Santos A.J."/>
        </authorList>
    </citation>
    <scope>NUCLEOTIDE SEQUENCE</scope>
    <source>
        <tissue evidence="1">Shoot tissue taken approximately 20 cm above the soil surface</tissue>
    </source>
</reference>
<name>A0A0A9A555_ARUDO</name>
<accession>A0A0A9A555</accession>